<reference evidence="2" key="1">
    <citation type="submission" date="2013-01" db="EMBL/GenBank/DDBJ databases">
        <title>Draft Genome Sequence of a Mulberry Tree, Morus notabilis C.K. Schneid.</title>
        <authorList>
            <person name="He N."/>
            <person name="Zhao S."/>
        </authorList>
    </citation>
    <scope>NUCLEOTIDE SEQUENCE</scope>
</reference>
<sequence length="85" mass="9917">MWMANEAQRRACKGTSVVIAWSTLIGYDTIAFDFDRRWRMKRNEMSPGFEMEERIGLFHFGQDNPEGRTSYTLGHNISSHKTSKE</sequence>
<organism evidence="1 2">
    <name type="scientific">Morus notabilis</name>
    <dbReference type="NCBI Taxonomy" id="981085"/>
    <lineage>
        <taxon>Eukaryota</taxon>
        <taxon>Viridiplantae</taxon>
        <taxon>Streptophyta</taxon>
        <taxon>Embryophyta</taxon>
        <taxon>Tracheophyta</taxon>
        <taxon>Spermatophyta</taxon>
        <taxon>Magnoliopsida</taxon>
        <taxon>eudicotyledons</taxon>
        <taxon>Gunneridae</taxon>
        <taxon>Pentapetalae</taxon>
        <taxon>rosids</taxon>
        <taxon>fabids</taxon>
        <taxon>Rosales</taxon>
        <taxon>Moraceae</taxon>
        <taxon>Moreae</taxon>
        <taxon>Morus</taxon>
    </lineage>
</organism>
<proteinExistence type="predicted"/>
<name>W9QQ89_9ROSA</name>
<evidence type="ECO:0000313" key="2">
    <source>
        <dbReference type="Proteomes" id="UP000030645"/>
    </source>
</evidence>
<dbReference type="AlphaFoldDB" id="W9QQ89"/>
<keyword evidence="2" id="KW-1185">Reference proteome</keyword>
<gene>
    <name evidence="1" type="ORF">L484_003299</name>
</gene>
<evidence type="ECO:0000313" key="1">
    <source>
        <dbReference type="EMBL" id="EXB50470.1"/>
    </source>
</evidence>
<dbReference type="Proteomes" id="UP000030645">
    <property type="component" value="Unassembled WGS sequence"/>
</dbReference>
<dbReference type="EMBL" id="KE344001">
    <property type="protein sequence ID" value="EXB50470.1"/>
    <property type="molecule type" value="Genomic_DNA"/>
</dbReference>
<protein>
    <submittedName>
        <fullName evidence="1">Uncharacterized protein</fullName>
    </submittedName>
</protein>
<accession>W9QQ89</accession>